<dbReference type="Proteomes" id="UP000021816">
    <property type="component" value="Unassembled WGS sequence"/>
</dbReference>
<organism evidence="1 2">
    <name type="scientific">Candidatus Accumulibacter appositus</name>
    <dbReference type="NCBI Taxonomy" id="1454003"/>
    <lineage>
        <taxon>Bacteria</taxon>
        <taxon>Pseudomonadati</taxon>
        <taxon>Pseudomonadota</taxon>
        <taxon>Betaproteobacteria</taxon>
        <taxon>Candidatus Accumulibacter</taxon>
    </lineage>
</organism>
<accession>A0A011PJ95</accession>
<sequence>MRIVAIIIFSEIIQAIVGGLDLRNGSFHRLLHRWRT</sequence>
<dbReference type="EMBL" id="JEMX01000116">
    <property type="protein sequence ID" value="EXI77122.1"/>
    <property type="molecule type" value="Genomic_DNA"/>
</dbReference>
<evidence type="ECO:0000313" key="1">
    <source>
        <dbReference type="EMBL" id="EXI77122.1"/>
    </source>
</evidence>
<name>A0A011PJ95_9PROT</name>
<evidence type="ECO:0000313" key="2">
    <source>
        <dbReference type="Proteomes" id="UP000021816"/>
    </source>
</evidence>
<gene>
    <name evidence="1" type="ORF">AW10_04016</name>
</gene>
<dbReference type="AlphaFoldDB" id="A0A011PJ95"/>
<proteinExistence type="predicted"/>
<comment type="caution">
    <text evidence="1">The sequence shown here is derived from an EMBL/GenBank/DDBJ whole genome shotgun (WGS) entry which is preliminary data.</text>
</comment>
<reference evidence="1 2" key="1">
    <citation type="submission" date="2014-02" db="EMBL/GenBank/DDBJ databases">
        <title>Expanding our view of genomic diversity in Candidatus Accumulibacter clades.</title>
        <authorList>
            <person name="Skennerton C.T."/>
            <person name="Barr J.J."/>
            <person name="Slater F.R."/>
            <person name="Bond P.L."/>
            <person name="Tyson G.W."/>
        </authorList>
    </citation>
    <scope>NUCLEOTIDE SEQUENCE [LARGE SCALE GENOMIC DNA]</scope>
    <source>
        <strain evidence="2">BA-92</strain>
    </source>
</reference>
<protein>
    <submittedName>
        <fullName evidence="1">Uncharacterized protein</fullName>
    </submittedName>
</protein>